<dbReference type="InterPro" id="IPR031737">
    <property type="entry name" value="CNDH2_C"/>
</dbReference>
<dbReference type="AlphaFoldDB" id="A0A0B2VQY1"/>
<dbReference type="InterPro" id="IPR009378">
    <property type="entry name" value="H2_N"/>
</dbReference>
<evidence type="ECO:0000259" key="4">
    <source>
        <dbReference type="Pfam" id="PF06278"/>
    </source>
</evidence>
<dbReference type="PANTHER" id="PTHR14324">
    <property type="entry name" value="CONDENSIN-2 COMPLEX SUBUNIT H2"/>
    <property type="match status" value="1"/>
</dbReference>
<keyword evidence="7" id="KW-1185">Reference proteome</keyword>
<evidence type="ECO:0000259" key="5">
    <source>
        <dbReference type="Pfam" id="PF16858"/>
    </source>
</evidence>
<protein>
    <submittedName>
        <fullName evidence="6">Condensin-2 complex subunit H2</fullName>
    </submittedName>
</protein>
<dbReference type="OrthoDB" id="10038475at2759"/>
<dbReference type="GO" id="GO:0005634">
    <property type="term" value="C:nucleus"/>
    <property type="evidence" value="ECO:0007669"/>
    <property type="project" value="UniProtKB-SubCell"/>
</dbReference>
<dbReference type="Pfam" id="PF06278">
    <property type="entry name" value="CNDH2_N"/>
    <property type="match status" value="1"/>
</dbReference>
<proteinExistence type="inferred from homology"/>
<evidence type="ECO:0000313" key="6">
    <source>
        <dbReference type="EMBL" id="KHN84028.1"/>
    </source>
</evidence>
<dbReference type="PANTHER" id="PTHR14324:SF3">
    <property type="entry name" value="CONDENSIN-2 COMPLEX SUBUNIT H2"/>
    <property type="match status" value="1"/>
</dbReference>
<dbReference type="OMA" id="DWKTLML"/>
<name>A0A0B2VQY1_TOXCA</name>
<accession>A0A0B2VQY1</accession>
<dbReference type="InterPro" id="IPR031739">
    <property type="entry name" value="Ncaph2"/>
</dbReference>
<evidence type="ECO:0000256" key="1">
    <source>
        <dbReference type="ARBA" id="ARBA00004123"/>
    </source>
</evidence>
<evidence type="ECO:0000256" key="2">
    <source>
        <dbReference type="ARBA" id="ARBA00007844"/>
    </source>
</evidence>
<feature type="domain" description="Condensin II complex subunit H2 N-terminal" evidence="4">
    <location>
        <begin position="8"/>
        <end position="112"/>
    </location>
</feature>
<dbReference type="GO" id="GO:0000796">
    <property type="term" value="C:condensin complex"/>
    <property type="evidence" value="ECO:0007669"/>
    <property type="project" value="TreeGrafter"/>
</dbReference>
<dbReference type="GO" id="GO:0003682">
    <property type="term" value="F:chromatin binding"/>
    <property type="evidence" value="ECO:0007669"/>
    <property type="project" value="TreeGrafter"/>
</dbReference>
<feature type="domain" description="Condensin-2 complex subunit H2 C-terminal" evidence="5">
    <location>
        <begin position="568"/>
        <end position="674"/>
    </location>
</feature>
<reference evidence="6 7" key="1">
    <citation type="submission" date="2014-11" db="EMBL/GenBank/DDBJ databases">
        <title>Genetic blueprint of the zoonotic pathogen Toxocara canis.</title>
        <authorList>
            <person name="Zhu X.-Q."/>
            <person name="Korhonen P.K."/>
            <person name="Cai H."/>
            <person name="Young N.D."/>
            <person name="Nejsum P."/>
            <person name="von Samson-Himmelstjerna G."/>
            <person name="Boag P.R."/>
            <person name="Tan P."/>
            <person name="Li Q."/>
            <person name="Min J."/>
            <person name="Yang Y."/>
            <person name="Wang X."/>
            <person name="Fang X."/>
            <person name="Hall R.S."/>
            <person name="Hofmann A."/>
            <person name="Sternberg P.W."/>
            <person name="Jex A.R."/>
            <person name="Gasser R.B."/>
        </authorList>
    </citation>
    <scope>NUCLEOTIDE SEQUENCE [LARGE SCALE GENOMIC DNA]</scope>
    <source>
        <strain evidence="6">PN_DK_2014</strain>
    </source>
</reference>
<keyword evidence="3" id="KW-0539">Nucleus</keyword>
<sequence length="681" mass="76443">MTELALASRYAFLLQPVRDLAKNWDVNIEAFLAECIESAQQEVEADAEGQHFNFAEAGLLIQSTSDVYCRKVEYVYGLAVGFSDHIRQKQSKNKNITRRTCSDAVEDEEAEDDCDDVDAEEAFETRRCLDDPCVLIDFTDLRPDQPSVLSLESESIIPHTLPVLPMSLMTVAEFEKINVALYARRNRQQLIGQKDDFKINTGFIHRSGALLLDLVNEELLGQYGAAHMTAAEITEATVVAEGANDERSLMGELRATIASVHKMPPPAENEREGCRSSAVVENERRTAASCVASNCAAERSSGQVTGLLTNSMSEKELIAMNTAGGDGLLDDDDEFCDDEVFDERPLLEELDIVRSDRYQNAPFKKVKAYIPIGQRLKKRSSEYQRMGIPAKTSIFEYIHDSMYRKHRVQQCMQRDGALSEHFLVTISGFLEDKRKNRASLAAFENVANCGKKSDAAREEAGKEVAAVDELDAMSDDEEDAGGFGSDGEVDVELAKADADGTGPQSNKVDQNYANEFKNGKRPCCPYCRRRNADASLTFTSMVAKFSIISAKLDKPFHSLRYWTAIEQSGSELRQRVQKWEATMLPILQEEERRRQFNIHEYGSEILNNFREIGQTISFAEVVSEKQWYECSRYLLSMLVLANTGNLLLKAGNREDAFAGLECTLLKRERHHEVFDDAETLF</sequence>
<comment type="similarity">
    <text evidence="2">Belongs to the CND2 H2 (condensin-2 subunit 2) family.</text>
</comment>
<dbReference type="STRING" id="6265.A0A0B2VQY1"/>
<evidence type="ECO:0000256" key="3">
    <source>
        <dbReference type="ARBA" id="ARBA00023242"/>
    </source>
</evidence>
<organism evidence="6 7">
    <name type="scientific">Toxocara canis</name>
    <name type="common">Canine roundworm</name>
    <dbReference type="NCBI Taxonomy" id="6265"/>
    <lineage>
        <taxon>Eukaryota</taxon>
        <taxon>Metazoa</taxon>
        <taxon>Ecdysozoa</taxon>
        <taxon>Nematoda</taxon>
        <taxon>Chromadorea</taxon>
        <taxon>Rhabditida</taxon>
        <taxon>Spirurina</taxon>
        <taxon>Ascaridomorpha</taxon>
        <taxon>Ascaridoidea</taxon>
        <taxon>Toxocaridae</taxon>
        <taxon>Toxocara</taxon>
    </lineage>
</organism>
<comment type="subcellular location">
    <subcellularLocation>
        <location evidence="1">Nucleus</location>
    </subcellularLocation>
</comment>
<comment type="caution">
    <text evidence="6">The sequence shown here is derived from an EMBL/GenBank/DDBJ whole genome shotgun (WGS) entry which is preliminary data.</text>
</comment>
<dbReference type="GO" id="GO:0051306">
    <property type="term" value="P:mitotic sister chromatid separation"/>
    <property type="evidence" value="ECO:0007669"/>
    <property type="project" value="TreeGrafter"/>
</dbReference>
<gene>
    <name evidence="6" type="primary">ncaph2</name>
    <name evidence="6" type="ORF">Tcan_08187</name>
</gene>
<dbReference type="GO" id="GO:0010032">
    <property type="term" value="P:meiotic chromosome condensation"/>
    <property type="evidence" value="ECO:0007669"/>
    <property type="project" value="TreeGrafter"/>
</dbReference>
<evidence type="ECO:0000313" key="7">
    <source>
        <dbReference type="Proteomes" id="UP000031036"/>
    </source>
</evidence>
<dbReference type="Pfam" id="PF16858">
    <property type="entry name" value="CNDH2_C"/>
    <property type="match status" value="1"/>
</dbReference>
<dbReference type="EMBL" id="JPKZ01001081">
    <property type="protein sequence ID" value="KHN84028.1"/>
    <property type="molecule type" value="Genomic_DNA"/>
</dbReference>
<dbReference type="Proteomes" id="UP000031036">
    <property type="component" value="Unassembled WGS sequence"/>
</dbReference>